<dbReference type="PROSITE" id="PS51257">
    <property type="entry name" value="PROKAR_LIPOPROTEIN"/>
    <property type="match status" value="1"/>
</dbReference>
<proteinExistence type="predicted"/>
<feature type="compositionally biased region" description="Basic and acidic residues" evidence="1">
    <location>
        <begin position="130"/>
        <end position="139"/>
    </location>
</feature>
<feature type="region of interest" description="Disordered" evidence="1">
    <location>
        <begin position="126"/>
        <end position="159"/>
    </location>
</feature>
<evidence type="ECO:0000313" key="3">
    <source>
        <dbReference type="Proteomes" id="UP001203972"/>
    </source>
</evidence>
<organism evidence="2 3">
    <name type="scientific">Clostridium innocuum</name>
    <dbReference type="NCBI Taxonomy" id="1522"/>
    <lineage>
        <taxon>Bacteria</taxon>
        <taxon>Bacillati</taxon>
        <taxon>Bacillota</taxon>
        <taxon>Clostridia</taxon>
        <taxon>Eubacteriales</taxon>
        <taxon>Clostridiaceae</taxon>
        <taxon>Clostridium</taxon>
    </lineage>
</organism>
<dbReference type="EMBL" id="JAKTMA010000028">
    <property type="protein sequence ID" value="MCR0234118.1"/>
    <property type="molecule type" value="Genomic_DNA"/>
</dbReference>
<accession>A0AAP2UPJ9</accession>
<evidence type="ECO:0000256" key="1">
    <source>
        <dbReference type="SAM" id="MobiDB-lite"/>
    </source>
</evidence>
<dbReference type="Gene3D" id="2.60.40.10">
    <property type="entry name" value="Immunoglobulins"/>
    <property type="match status" value="1"/>
</dbReference>
<dbReference type="RefSeq" id="WP_195301732.1">
    <property type="nucleotide sequence ID" value="NZ_JADNBI010000012.1"/>
</dbReference>
<sequence length="215" mass="23833">MKKKKVYKGMVCVLIPFLLLSGCKSGEEEDDDQKQKESYSVQLSATVKDLSAPVIKCEDELYRKIGDELDWKKLIKVEDNVDVSPIYEIKGNVDMDHSGTYPITIIAKDDSGNVRRKKLTVYVSEGSRPIAEKDRKEKTPQASVPDTKSKEQAPPSSASIQSRYFAFREGISRDATYQECMSYIATSLAGKSGTGNCIVVDDANGVHIGYQASFN</sequence>
<dbReference type="Proteomes" id="UP001203972">
    <property type="component" value="Unassembled WGS sequence"/>
</dbReference>
<gene>
    <name evidence="2" type="ORF">MKC95_15195</name>
</gene>
<comment type="caution">
    <text evidence="2">The sequence shown here is derived from an EMBL/GenBank/DDBJ whole genome shotgun (WGS) entry which is preliminary data.</text>
</comment>
<evidence type="ECO:0000313" key="2">
    <source>
        <dbReference type="EMBL" id="MCR0234118.1"/>
    </source>
</evidence>
<protein>
    <submittedName>
        <fullName evidence="2">DUF5011 domain-containing protein</fullName>
    </submittedName>
</protein>
<name>A0AAP2UPJ9_CLOIN</name>
<dbReference type="AlphaFoldDB" id="A0AAP2UPJ9"/>
<reference evidence="2" key="1">
    <citation type="journal article" date="2022" name="Clin. Infect. Dis.">
        <title>Association between Clostridium innocuum and antibiotic-associated diarrhea in adults and children: A cross-sectional study and comparative genomics analysis.</title>
        <authorList>
            <person name="Cherny K.E."/>
            <person name="Muscat E.B."/>
            <person name="Balaji A."/>
            <person name="Mukherjee J."/>
            <person name="Ozer E.A."/>
            <person name="Angarone M.P."/>
            <person name="Hauser A.R."/>
            <person name="Sichel J.S."/>
            <person name="Amponsah E."/>
            <person name="Kociolek L.K."/>
        </authorList>
    </citation>
    <scope>NUCLEOTIDE SEQUENCE</scope>
    <source>
        <strain evidence="2">NU1-AC-029v</strain>
    </source>
</reference>
<dbReference type="InterPro" id="IPR013783">
    <property type="entry name" value="Ig-like_fold"/>
</dbReference>